<dbReference type="Proteomes" id="UP000694380">
    <property type="component" value="Chromosome 3"/>
</dbReference>
<evidence type="ECO:0000313" key="2">
    <source>
        <dbReference type="Ensembl" id="ENSCPBP00000033726.1"/>
    </source>
</evidence>
<evidence type="ECO:0000313" key="3">
    <source>
        <dbReference type="Proteomes" id="UP000694380"/>
    </source>
</evidence>
<evidence type="ECO:0000256" key="1">
    <source>
        <dbReference type="SAM" id="MobiDB-lite"/>
    </source>
</evidence>
<dbReference type="PANTHER" id="PTHR37154">
    <property type="entry name" value="MITOREGULIN"/>
    <property type="match status" value="1"/>
</dbReference>
<proteinExistence type="predicted"/>
<dbReference type="InterPro" id="IPR038778">
    <property type="entry name" value="Mtln"/>
</dbReference>
<keyword evidence="3" id="KW-1185">Reference proteome</keyword>
<reference evidence="2" key="3">
    <citation type="submission" date="2025-09" db="UniProtKB">
        <authorList>
            <consortium name="Ensembl"/>
        </authorList>
    </citation>
    <scope>IDENTIFICATION</scope>
</reference>
<gene>
    <name evidence="2" type="primary">MTLN</name>
</gene>
<dbReference type="GO" id="GO:0051284">
    <property type="term" value="P:positive regulation of sequestering of calcium ion"/>
    <property type="evidence" value="ECO:0007669"/>
    <property type="project" value="TreeGrafter"/>
</dbReference>
<dbReference type="PANTHER" id="PTHR37154:SF1">
    <property type="entry name" value="MITOREGULIN"/>
    <property type="match status" value="1"/>
</dbReference>
<reference evidence="2" key="2">
    <citation type="submission" date="2025-08" db="UniProtKB">
        <authorList>
            <consortium name="Ensembl"/>
        </authorList>
    </citation>
    <scope>IDENTIFICATION</scope>
</reference>
<feature type="region of interest" description="Disordered" evidence="1">
    <location>
        <begin position="18"/>
        <end position="60"/>
    </location>
</feature>
<dbReference type="GeneTree" id="ENSGT00390000007551"/>
<dbReference type="GO" id="GO:0010918">
    <property type="term" value="P:positive regulation of mitochondrial membrane potential"/>
    <property type="evidence" value="ECO:0007669"/>
    <property type="project" value="TreeGrafter"/>
</dbReference>
<dbReference type="GO" id="GO:0005743">
    <property type="term" value="C:mitochondrial inner membrane"/>
    <property type="evidence" value="ECO:0007669"/>
    <property type="project" value="TreeGrafter"/>
</dbReference>
<accession>A0A8C3PD19</accession>
<dbReference type="Pfam" id="PF22002">
    <property type="entry name" value="MTLN"/>
    <property type="match status" value="1"/>
</dbReference>
<sequence length="127" mass="13859">FGSVWIQQTVWAERVHEPLLPRGGARGPRAQPPGGGATGGRVPTPGRGPERARARRGSLGARGCRRSMALGSEALRERPVQLALALAFASGVLVGWQAHRVRRRFLAWRKRRLQGLLEATQKKLDVA</sequence>
<name>A0A8C3PD19_CHRPI</name>
<dbReference type="Ensembl" id="ENSCPBT00000039590.1">
    <property type="protein sequence ID" value="ENSCPBP00000033726.1"/>
    <property type="gene ID" value="ENSCPBG00000023558.1"/>
</dbReference>
<reference evidence="2" key="1">
    <citation type="journal article" date="2015" name="Genome Biol. Evol.">
        <title>Physical Mapping and Refinement of the Painted Turtle Genome (Chrysemys picta) Inform Amniote Genome Evolution and Challenge Turtle-Bird Chromosomal Conservation.</title>
        <authorList>
            <person name="Badenhorst D."/>
            <person name="Hillier L.W."/>
            <person name="Literman R."/>
            <person name="Montiel E.E."/>
            <person name="Radhakrishnan S."/>
            <person name="Shen Y."/>
            <person name="Minx P."/>
            <person name="Janes D.E."/>
            <person name="Warren W.C."/>
            <person name="Edwards S.V."/>
            <person name="Valenzuela N."/>
        </authorList>
    </citation>
    <scope>NUCLEOTIDE SEQUENCE [LARGE SCALE GENOMIC DNA]</scope>
</reference>
<organism evidence="2 3">
    <name type="scientific">Chrysemys picta bellii</name>
    <name type="common">Western painted turtle</name>
    <name type="synonym">Emys bellii</name>
    <dbReference type="NCBI Taxonomy" id="8478"/>
    <lineage>
        <taxon>Eukaryota</taxon>
        <taxon>Metazoa</taxon>
        <taxon>Chordata</taxon>
        <taxon>Craniata</taxon>
        <taxon>Vertebrata</taxon>
        <taxon>Euteleostomi</taxon>
        <taxon>Archelosauria</taxon>
        <taxon>Testudinata</taxon>
        <taxon>Testudines</taxon>
        <taxon>Cryptodira</taxon>
        <taxon>Durocryptodira</taxon>
        <taxon>Testudinoidea</taxon>
        <taxon>Emydidae</taxon>
        <taxon>Chrysemys</taxon>
    </lineage>
</organism>
<dbReference type="AlphaFoldDB" id="A0A8C3PD19"/>
<protein>
    <submittedName>
        <fullName evidence="2">Mitoregulin</fullName>
    </submittedName>
</protein>